<organism evidence="1 2">
    <name type="scientific">Polymorphospora rubra</name>
    <dbReference type="NCBI Taxonomy" id="338584"/>
    <lineage>
        <taxon>Bacteria</taxon>
        <taxon>Bacillati</taxon>
        <taxon>Actinomycetota</taxon>
        <taxon>Actinomycetes</taxon>
        <taxon>Micromonosporales</taxon>
        <taxon>Micromonosporaceae</taxon>
        <taxon>Polymorphospora</taxon>
    </lineage>
</organism>
<proteinExistence type="predicted"/>
<accession>A0A810MVP3</accession>
<reference evidence="1" key="1">
    <citation type="submission" date="2020-08" db="EMBL/GenBank/DDBJ databases">
        <title>Whole genome shotgun sequence of Polymorphospora rubra NBRC 101157.</title>
        <authorList>
            <person name="Komaki H."/>
            <person name="Tamura T."/>
        </authorList>
    </citation>
    <scope>NUCLEOTIDE SEQUENCE</scope>
    <source>
        <strain evidence="1">NBRC 101157</strain>
    </source>
</reference>
<keyword evidence="2" id="KW-1185">Reference proteome</keyword>
<dbReference type="AlphaFoldDB" id="A0A810MVP3"/>
<sequence>MTTVTTPPARHVAEVLADDARVERFQATHADALRKLATAVKVAVGSGATMAEILAVVEKTAPELASTDQLAANARAYVHNGDEAF</sequence>
<evidence type="ECO:0000313" key="1">
    <source>
        <dbReference type="EMBL" id="BCJ65092.1"/>
    </source>
</evidence>
<protein>
    <submittedName>
        <fullName evidence="1">Uncharacterized protein</fullName>
    </submittedName>
</protein>
<evidence type="ECO:0000313" key="2">
    <source>
        <dbReference type="Proteomes" id="UP000680866"/>
    </source>
</evidence>
<name>A0A810MVP3_9ACTN</name>
<dbReference type="RefSeq" id="WP_212824336.1">
    <property type="nucleotide sequence ID" value="NZ_AP023359.1"/>
</dbReference>
<dbReference type="Proteomes" id="UP000680866">
    <property type="component" value="Chromosome"/>
</dbReference>
<dbReference type="EMBL" id="AP023359">
    <property type="protein sequence ID" value="BCJ65092.1"/>
    <property type="molecule type" value="Genomic_DNA"/>
</dbReference>
<dbReference type="KEGG" id="pry:Prubr_21130"/>
<gene>
    <name evidence="1" type="ORF">Prubr_21130</name>
</gene>